<evidence type="ECO:0000313" key="2">
    <source>
        <dbReference type="EMBL" id="CBJ55924.1"/>
    </source>
</evidence>
<reference evidence="2" key="1">
    <citation type="journal article" date="2011" name="FEMS Microbiol. Ecol.">
        <title>Diversity and organisation of chloromethane utilisation genes in bacterial strains isolated from the phyllosphere.</title>
        <authorList>
            <person name="Nadalig T."/>
            <person name="Farhan Ul Haque M."/>
            <person name="Roselli S."/>
            <person name="Schaller H."/>
            <person name="Bringel F."/>
            <person name="and Vuilleumier S."/>
        </authorList>
    </citation>
    <scope>NUCLEOTIDE SEQUENCE</scope>
    <source>
        <strain evidence="2">AT2</strain>
    </source>
</reference>
<protein>
    <submittedName>
        <fullName evidence="2">Putative regulatory protein</fullName>
    </submittedName>
</protein>
<dbReference type="AlphaFoldDB" id="G0KZ31"/>
<evidence type="ECO:0000256" key="1">
    <source>
        <dbReference type="SAM" id="MobiDB-lite"/>
    </source>
</evidence>
<accession>G0KZ31</accession>
<name>G0KZ31_9HYPH</name>
<organism evidence="2">
    <name type="scientific">Hyphomicrobium sp. AT2</name>
    <dbReference type="NCBI Taxonomy" id="717786"/>
    <lineage>
        <taxon>Bacteria</taxon>
        <taxon>Pseudomonadati</taxon>
        <taxon>Pseudomonadota</taxon>
        <taxon>Alphaproteobacteria</taxon>
        <taxon>Hyphomicrobiales</taxon>
        <taxon>Hyphomicrobiaceae</taxon>
        <taxon>Hyphomicrobium</taxon>
    </lineage>
</organism>
<gene>
    <name evidence="2" type="primary">fmdB</name>
</gene>
<proteinExistence type="predicted"/>
<sequence>MVMPLYQFRCDKCDECRDVLVNYELAKKLELICVGCGGSMTLGPVFAVNILRSRASTANRSGSSRDVAGEAQRQGKGCGHSYHCRCAIHLTKPNPFREEIRKANGIADQD</sequence>
<feature type="region of interest" description="Disordered" evidence="1">
    <location>
        <begin position="56"/>
        <end position="79"/>
    </location>
</feature>
<dbReference type="EMBL" id="FN667868">
    <property type="protein sequence ID" value="CBJ55924.1"/>
    <property type="molecule type" value="Genomic_DNA"/>
</dbReference>